<feature type="region of interest" description="Disordered" evidence="1">
    <location>
        <begin position="90"/>
        <end position="236"/>
    </location>
</feature>
<name>A0A6V7W3B1_MELEN</name>
<evidence type="ECO:0000313" key="5">
    <source>
        <dbReference type="Proteomes" id="UP000580250"/>
    </source>
</evidence>
<feature type="chain" id="PRO_5028198138" evidence="3">
    <location>
        <begin position="26"/>
        <end position="363"/>
    </location>
</feature>
<gene>
    <name evidence="4" type="ORF">MENT_LOCUS33651</name>
</gene>
<keyword evidence="3" id="KW-0732">Signal</keyword>
<comment type="caution">
    <text evidence="4">The sequence shown here is derived from an EMBL/GenBank/DDBJ whole genome shotgun (WGS) entry which is preliminary data.</text>
</comment>
<evidence type="ECO:0000256" key="3">
    <source>
        <dbReference type="SAM" id="SignalP"/>
    </source>
</evidence>
<dbReference type="OrthoDB" id="5909874at2759"/>
<feature type="compositionally biased region" description="Low complexity" evidence="1">
    <location>
        <begin position="205"/>
        <end position="232"/>
    </location>
</feature>
<dbReference type="AlphaFoldDB" id="A0A6V7W3B1"/>
<feature type="compositionally biased region" description="Low complexity" evidence="1">
    <location>
        <begin position="170"/>
        <end position="197"/>
    </location>
</feature>
<keyword evidence="2" id="KW-0812">Transmembrane</keyword>
<feature type="compositionally biased region" description="Polar residues" evidence="1">
    <location>
        <begin position="111"/>
        <end position="131"/>
    </location>
</feature>
<feature type="compositionally biased region" description="Basic and acidic residues" evidence="1">
    <location>
        <begin position="132"/>
        <end position="142"/>
    </location>
</feature>
<keyword evidence="2" id="KW-0472">Membrane</keyword>
<feature type="compositionally biased region" description="Polar residues" evidence="1">
    <location>
        <begin position="153"/>
        <end position="167"/>
    </location>
</feature>
<feature type="signal peptide" evidence="3">
    <location>
        <begin position="1"/>
        <end position="25"/>
    </location>
</feature>
<evidence type="ECO:0000313" key="4">
    <source>
        <dbReference type="EMBL" id="CAD2181502.1"/>
    </source>
</evidence>
<feature type="transmembrane region" description="Helical" evidence="2">
    <location>
        <begin position="57"/>
        <end position="80"/>
    </location>
</feature>
<dbReference type="EMBL" id="CAJEWN010000401">
    <property type="protein sequence ID" value="CAD2181502.1"/>
    <property type="molecule type" value="Genomic_DNA"/>
</dbReference>
<protein>
    <submittedName>
        <fullName evidence="4">Uncharacterized protein</fullName>
    </submittedName>
</protein>
<proteinExistence type="predicted"/>
<keyword evidence="2" id="KW-1133">Transmembrane helix</keyword>
<reference evidence="4 5" key="1">
    <citation type="submission" date="2020-08" db="EMBL/GenBank/DDBJ databases">
        <authorList>
            <person name="Koutsovoulos G."/>
            <person name="Danchin GJ E."/>
        </authorList>
    </citation>
    <scope>NUCLEOTIDE SEQUENCE [LARGE SCALE GENOMIC DNA]</scope>
</reference>
<evidence type="ECO:0000256" key="1">
    <source>
        <dbReference type="SAM" id="MobiDB-lite"/>
    </source>
</evidence>
<dbReference type="Proteomes" id="UP000580250">
    <property type="component" value="Unassembled WGS sequence"/>
</dbReference>
<accession>A0A6V7W3B1</accession>
<evidence type="ECO:0000256" key="2">
    <source>
        <dbReference type="SAM" id="Phobius"/>
    </source>
</evidence>
<organism evidence="4 5">
    <name type="scientific">Meloidogyne enterolobii</name>
    <name type="common">Root-knot nematode worm</name>
    <name type="synonym">Meloidogyne mayaguensis</name>
    <dbReference type="NCBI Taxonomy" id="390850"/>
    <lineage>
        <taxon>Eukaryota</taxon>
        <taxon>Metazoa</taxon>
        <taxon>Ecdysozoa</taxon>
        <taxon>Nematoda</taxon>
        <taxon>Chromadorea</taxon>
        <taxon>Rhabditida</taxon>
        <taxon>Tylenchina</taxon>
        <taxon>Tylenchomorpha</taxon>
        <taxon>Tylenchoidea</taxon>
        <taxon>Meloidogynidae</taxon>
        <taxon>Meloidogyninae</taxon>
        <taxon>Meloidogyne</taxon>
    </lineage>
</organism>
<feature type="transmembrane region" description="Helical" evidence="2">
    <location>
        <begin position="305"/>
        <end position="326"/>
    </location>
</feature>
<sequence>MAVPCTRRLLLIGLLLVLAADIAFGRFLPAAVEQHNLRFKRAADDIFLRDTKDWSKYGIATGVYLVISLVIYVATFCCALEKKCAAASGPPPSASATSLGPASSVASSASTRTAKGQSEASMRTALQQSIRMDSKTQRETERAAASSRKSGKVSPSTRLPTASAKEQTASRKTTSARTSSARTASAGTTSKKSTSKATKSKKGTSSKGTTDTGKSTSGSARSTSGGSGKAAANHLVPVPSTPKLPVALPAVRMRVQLAVDLIVLVEKDRRKRKEWMDEIKIYKSKIRSWLCCRAYIVVIVLPKKILYSLLPLLYSITCRYMYVYFMLLSPKIIGNVLYCCFDTIIVFFMLCYVCNCHMYVLYK</sequence>
<feature type="compositionally biased region" description="Low complexity" evidence="1">
    <location>
        <begin position="94"/>
        <end position="110"/>
    </location>
</feature>
<feature type="transmembrane region" description="Helical" evidence="2">
    <location>
        <begin position="332"/>
        <end position="354"/>
    </location>
</feature>